<evidence type="ECO:0000313" key="3">
    <source>
        <dbReference type="EMBL" id="TDL23886.1"/>
    </source>
</evidence>
<feature type="compositionally biased region" description="Low complexity" evidence="1">
    <location>
        <begin position="198"/>
        <end position="214"/>
    </location>
</feature>
<dbReference type="PANTHER" id="PTHR45006">
    <property type="entry name" value="DNAJ-LIKE PROTEIN 1"/>
    <property type="match status" value="1"/>
</dbReference>
<organism evidence="3 4">
    <name type="scientific">Rickenella mellea</name>
    <dbReference type="NCBI Taxonomy" id="50990"/>
    <lineage>
        <taxon>Eukaryota</taxon>
        <taxon>Fungi</taxon>
        <taxon>Dikarya</taxon>
        <taxon>Basidiomycota</taxon>
        <taxon>Agaricomycotina</taxon>
        <taxon>Agaricomycetes</taxon>
        <taxon>Hymenochaetales</taxon>
        <taxon>Rickenellaceae</taxon>
        <taxon>Rickenella</taxon>
    </lineage>
</organism>
<dbReference type="Gene3D" id="1.10.287.110">
    <property type="entry name" value="DnaJ domain"/>
    <property type="match status" value="1"/>
</dbReference>
<dbReference type="PANTHER" id="PTHR45006:SF1">
    <property type="entry name" value="DNAJ-LIKE PROTEIN 1"/>
    <property type="match status" value="1"/>
</dbReference>
<feature type="compositionally biased region" description="Basic and acidic residues" evidence="1">
    <location>
        <begin position="497"/>
        <end position="512"/>
    </location>
</feature>
<dbReference type="PROSITE" id="PS50076">
    <property type="entry name" value="DNAJ_2"/>
    <property type="match status" value="1"/>
</dbReference>
<protein>
    <submittedName>
        <fullName evidence="3">DnaJ-domain-containing protein</fullName>
    </submittedName>
</protein>
<gene>
    <name evidence="3" type="ORF">BD410DRAFT_838434</name>
</gene>
<proteinExistence type="predicted"/>
<sequence>MAPVETEYYDLLGVQTDVNDTELKKAYRKQAIRYHPDKNTSAGAEEKFKEISLAYQVLSDPVSVHLVFLCRCLELCAMSAQHRTNASAELEIVANSRAVYDKHGKTMVDKEGPGMEDAAGFFAQVFGGERFQPYIGEISLMKEMTNMATTMMTEEEKAEMESEMRGNGSPSSSHVATPTIEVKAHVDPQPPTTKPEMSHPSPKSPSSSATSPIVSPSPSPSPALGEKEKDKKEKEKATDKKGRAKLTPEQRAKLTELDKERKKNMEERIDKLKDLLIERLRPFVEAARPGEKDDTETIAFEKRMRTEADDLKFESFGVELLHTIGSVYMAKGSAALKSRKFLGIPGFFARVKEKGSLAKDAWGVIGSAYVQYSVSVFELQFIRLSSLDVQHVMQDMEKLSIQGEAAKEELEALQTDMTGKIMLASWRGTRFEVIQVLRQACEKVLKDPSVSDAVLVNRAKALLIAGHIFRTTTPDESAEERRELERMVAEAAAGKSKHAEARRARKERERNALRNGDAAPPFIAVEIKTPPSSKTD</sequence>
<name>A0A4Y7Q964_9AGAM</name>
<dbReference type="SUPFAM" id="SSF46565">
    <property type="entry name" value="Chaperone J-domain"/>
    <property type="match status" value="1"/>
</dbReference>
<dbReference type="Pfam" id="PF14308">
    <property type="entry name" value="DnaJ-X"/>
    <property type="match status" value="1"/>
</dbReference>
<dbReference type="Pfam" id="PF00226">
    <property type="entry name" value="DnaJ"/>
    <property type="match status" value="1"/>
</dbReference>
<dbReference type="Proteomes" id="UP000294933">
    <property type="component" value="Unassembled WGS sequence"/>
</dbReference>
<accession>A0A4Y7Q964</accession>
<dbReference type="InterPro" id="IPR001623">
    <property type="entry name" value="DnaJ_domain"/>
</dbReference>
<dbReference type="OrthoDB" id="552049at2759"/>
<feature type="region of interest" description="Disordered" evidence="1">
    <location>
        <begin position="155"/>
        <end position="259"/>
    </location>
</feature>
<feature type="compositionally biased region" description="Basic and acidic residues" evidence="1">
    <location>
        <begin position="225"/>
        <end position="259"/>
    </location>
</feature>
<dbReference type="CDD" id="cd06257">
    <property type="entry name" value="DnaJ"/>
    <property type="match status" value="1"/>
</dbReference>
<dbReference type="GO" id="GO:0005829">
    <property type="term" value="C:cytosol"/>
    <property type="evidence" value="ECO:0007669"/>
    <property type="project" value="TreeGrafter"/>
</dbReference>
<dbReference type="InterPro" id="IPR036869">
    <property type="entry name" value="J_dom_sf"/>
</dbReference>
<feature type="domain" description="J" evidence="2">
    <location>
        <begin position="7"/>
        <end position="104"/>
    </location>
</feature>
<dbReference type="PRINTS" id="PR00625">
    <property type="entry name" value="JDOMAIN"/>
</dbReference>
<evidence type="ECO:0000313" key="4">
    <source>
        <dbReference type="Proteomes" id="UP000294933"/>
    </source>
</evidence>
<evidence type="ECO:0000256" key="1">
    <source>
        <dbReference type="SAM" id="MobiDB-lite"/>
    </source>
</evidence>
<keyword evidence="4" id="KW-1185">Reference proteome</keyword>
<dbReference type="SMART" id="SM00271">
    <property type="entry name" value="DnaJ"/>
    <property type="match status" value="1"/>
</dbReference>
<dbReference type="InterPro" id="IPR026894">
    <property type="entry name" value="DnaJ_X"/>
</dbReference>
<dbReference type="STRING" id="50990.A0A4Y7Q964"/>
<reference evidence="3 4" key="1">
    <citation type="submission" date="2018-06" db="EMBL/GenBank/DDBJ databases">
        <title>A transcriptomic atlas of mushroom development highlights an independent origin of complex multicellularity.</title>
        <authorList>
            <consortium name="DOE Joint Genome Institute"/>
            <person name="Krizsan K."/>
            <person name="Almasi E."/>
            <person name="Merenyi Z."/>
            <person name="Sahu N."/>
            <person name="Viragh M."/>
            <person name="Koszo T."/>
            <person name="Mondo S."/>
            <person name="Kiss B."/>
            <person name="Balint B."/>
            <person name="Kues U."/>
            <person name="Barry K."/>
            <person name="Hegedus J.C."/>
            <person name="Henrissat B."/>
            <person name="Johnson J."/>
            <person name="Lipzen A."/>
            <person name="Ohm R."/>
            <person name="Nagy I."/>
            <person name="Pangilinan J."/>
            <person name="Yan J."/>
            <person name="Xiong Y."/>
            <person name="Grigoriev I.V."/>
            <person name="Hibbett D.S."/>
            <person name="Nagy L.G."/>
        </authorList>
    </citation>
    <scope>NUCLEOTIDE SEQUENCE [LARGE SCALE GENOMIC DNA]</scope>
    <source>
        <strain evidence="3 4">SZMC22713</strain>
    </source>
</reference>
<dbReference type="EMBL" id="ML170168">
    <property type="protein sequence ID" value="TDL23886.1"/>
    <property type="molecule type" value="Genomic_DNA"/>
</dbReference>
<dbReference type="GO" id="GO:0016558">
    <property type="term" value="P:protein import into peroxisome matrix"/>
    <property type="evidence" value="ECO:0007669"/>
    <property type="project" value="TreeGrafter"/>
</dbReference>
<evidence type="ECO:0000259" key="2">
    <source>
        <dbReference type="PROSITE" id="PS50076"/>
    </source>
</evidence>
<dbReference type="AlphaFoldDB" id="A0A4Y7Q964"/>
<dbReference type="VEuPathDB" id="FungiDB:BD410DRAFT_838434"/>
<dbReference type="InterPro" id="IPR052814">
    <property type="entry name" value="Peroxisomal_DnaJ"/>
</dbReference>
<feature type="region of interest" description="Disordered" evidence="1">
    <location>
        <begin position="484"/>
        <end position="536"/>
    </location>
</feature>